<dbReference type="Pfam" id="PF04586">
    <property type="entry name" value="Peptidase_S78"/>
    <property type="match status" value="1"/>
</dbReference>
<evidence type="ECO:0000259" key="5">
    <source>
        <dbReference type="Pfam" id="PF04586"/>
    </source>
</evidence>
<protein>
    <recommendedName>
        <fullName evidence="5">Prohead serine protease domain-containing protein</fullName>
    </recommendedName>
</protein>
<keyword evidence="1" id="KW-1188">Viral release from host cell</keyword>
<reference evidence="6" key="1">
    <citation type="submission" date="2019-08" db="EMBL/GenBank/DDBJ databases">
        <authorList>
            <person name="Kucharzyk K."/>
            <person name="Murdoch R.W."/>
            <person name="Higgins S."/>
            <person name="Loffler F."/>
        </authorList>
    </citation>
    <scope>NUCLEOTIDE SEQUENCE</scope>
</reference>
<accession>A0A644V8P6</accession>
<evidence type="ECO:0000313" key="6">
    <source>
        <dbReference type="EMBL" id="MPL87587.1"/>
    </source>
</evidence>
<keyword evidence="4" id="KW-0175">Coiled coil</keyword>
<feature type="domain" description="Prohead serine protease" evidence="5">
    <location>
        <begin position="39"/>
        <end position="132"/>
    </location>
</feature>
<dbReference type="GO" id="GO:0008233">
    <property type="term" value="F:peptidase activity"/>
    <property type="evidence" value="ECO:0007669"/>
    <property type="project" value="UniProtKB-KW"/>
</dbReference>
<dbReference type="GO" id="GO:0006508">
    <property type="term" value="P:proteolysis"/>
    <property type="evidence" value="ECO:0007669"/>
    <property type="project" value="UniProtKB-KW"/>
</dbReference>
<evidence type="ECO:0000256" key="4">
    <source>
        <dbReference type="SAM" id="Coils"/>
    </source>
</evidence>
<keyword evidence="2" id="KW-0645">Protease</keyword>
<keyword evidence="3" id="KW-0378">Hydrolase</keyword>
<sequence length="317" mass="34786">MPEKFILNDETVLNSHGFYILNSGGVFDRFRENPVMLDAHDSDSCLSVIGRWGELEVSGPRLLCLPEFDTEDDVAKKISGKVERGFVKGASMGIFILDAEMREIPGKGLLPVVTKWELLEASPVPVPSNKASLRLYAADRKTILKADQLNLSLNQILQKQPDMGKINLSADAAKALGLPREPEESEFNAAIQELSARVTKAEKEKGEAVTALNAHKASQATTLVDAALAAGKITADKKESFVKLATSDFDQAKTILDSLPAKETFSDKTKQGKNGTTPDREGWNYMRYLKEAPAELSAMERDEPEKFAALKAEYKRG</sequence>
<dbReference type="EMBL" id="VSSQ01000241">
    <property type="protein sequence ID" value="MPL87587.1"/>
    <property type="molecule type" value="Genomic_DNA"/>
</dbReference>
<feature type="coiled-coil region" evidence="4">
    <location>
        <begin position="184"/>
        <end position="211"/>
    </location>
</feature>
<comment type="caution">
    <text evidence="6">The sequence shown here is derived from an EMBL/GenBank/DDBJ whole genome shotgun (WGS) entry which is preliminary data.</text>
</comment>
<organism evidence="6">
    <name type="scientific">bioreactor metagenome</name>
    <dbReference type="NCBI Taxonomy" id="1076179"/>
    <lineage>
        <taxon>unclassified sequences</taxon>
        <taxon>metagenomes</taxon>
        <taxon>ecological metagenomes</taxon>
    </lineage>
</organism>
<evidence type="ECO:0000256" key="3">
    <source>
        <dbReference type="ARBA" id="ARBA00022801"/>
    </source>
</evidence>
<name>A0A644V8P6_9ZZZZ</name>
<dbReference type="AlphaFoldDB" id="A0A644V8P6"/>
<evidence type="ECO:0000256" key="1">
    <source>
        <dbReference type="ARBA" id="ARBA00022612"/>
    </source>
</evidence>
<gene>
    <name evidence="6" type="ORF">SDC9_33588</name>
</gene>
<dbReference type="InterPro" id="IPR054613">
    <property type="entry name" value="Peptidase_S78_dom"/>
</dbReference>
<evidence type="ECO:0000256" key="2">
    <source>
        <dbReference type="ARBA" id="ARBA00022670"/>
    </source>
</evidence>
<proteinExistence type="predicted"/>